<evidence type="ECO:0000313" key="6">
    <source>
        <dbReference type="EMBL" id="KAL0335822.1"/>
    </source>
</evidence>
<dbReference type="CDD" id="cd00086">
    <property type="entry name" value="homeodomain"/>
    <property type="match status" value="1"/>
</dbReference>
<feature type="coiled-coil region" evidence="4">
    <location>
        <begin position="52"/>
        <end position="114"/>
    </location>
</feature>
<dbReference type="InterPro" id="IPR009057">
    <property type="entry name" value="Homeodomain-like_sf"/>
</dbReference>
<keyword evidence="2 3" id="KW-0238">DNA-binding</keyword>
<proteinExistence type="predicted"/>
<dbReference type="InterPro" id="IPR001356">
    <property type="entry name" value="HD"/>
</dbReference>
<reference evidence="6" key="2">
    <citation type="journal article" date="2024" name="Plant">
        <title>Genomic evolution and insights into agronomic trait innovations of Sesamum species.</title>
        <authorList>
            <person name="Miao H."/>
            <person name="Wang L."/>
            <person name="Qu L."/>
            <person name="Liu H."/>
            <person name="Sun Y."/>
            <person name="Le M."/>
            <person name="Wang Q."/>
            <person name="Wei S."/>
            <person name="Zheng Y."/>
            <person name="Lin W."/>
            <person name="Duan Y."/>
            <person name="Cao H."/>
            <person name="Xiong S."/>
            <person name="Wang X."/>
            <person name="Wei L."/>
            <person name="Li C."/>
            <person name="Ma Q."/>
            <person name="Ju M."/>
            <person name="Zhao R."/>
            <person name="Li G."/>
            <person name="Mu C."/>
            <person name="Tian Q."/>
            <person name="Mei H."/>
            <person name="Zhang T."/>
            <person name="Gao T."/>
            <person name="Zhang H."/>
        </authorList>
    </citation>
    <scope>NUCLEOTIDE SEQUENCE</scope>
    <source>
        <strain evidence="6">G02</strain>
    </source>
</reference>
<protein>
    <recommendedName>
        <fullName evidence="5">Homeobox domain-containing protein</fullName>
    </recommendedName>
</protein>
<keyword evidence="2 3" id="KW-0539">Nucleus</keyword>
<dbReference type="PROSITE" id="PS50071">
    <property type="entry name" value="HOMEOBOX_2"/>
    <property type="match status" value="1"/>
</dbReference>
<evidence type="ECO:0000259" key="5">
    <source>
        <dbReference type="PROSITE" id="PS50071"/>
    </source>
</evidence>
<dbReference type="Gene3D" id="1.10.10.60">
    <property type="entry name" value="Homeodomain-like"/>
    <property type="match status" value="1"/>
</dbReference>
<dbReference type="EMBL" id="JACGWJ010000021">
    <property type="protein sequence ID" value="KAL0335822.1"/>
    <property type="molecule type" value="Genomic_DNA"/>
</dbReference>
<accession>A0AAW2MVX1</accession>
<keyword evidence="2 3" id="KW-0371">Homeobox</keyword>
<keyword evidence="4" id="KW-0175">Coiled coil</keyword>
<dbReference type="GO" id="GO:0005634">
    <property type="term" value="C:nucleus"/>
    <property type="evidence" value="ECO:0007669"/>
    <property type="project" value="UniProtKB-SubCell"/>
</dbReference>
<dbReference type="SUPFAM" id="SSF46689">
    <property type="entry name" value="Homeodomain-like"/>
    <property type="match status" value="1"/>
</dbReference>
<evidence type="ECO:0000256" key="4">
    <source>
        <dbReference type="SAM" id="Coils"/>
    </source>
</evidence>
<dbReference type="GO" id="GO:0003677">
    <property type="term" value="F:DNA binding"/>
    <property type="evidence" value="ECO:0007669"/>
    <property type="project" value="UniProtKB-UniRule"/>
</dbReference>
<dbReference type="SMART" id="SM00389">
    <property type="entry name" value="HOX"/>
    <property type="match status" value="1"/>
</dbReference>
<feature type="domain" description="Homeobox" evidence="5">
    <location>
        <begin position="1"/>
        <end position="56"/>
    </location>
</feature>
<organism evidence="6">
    <name type="scientific">Sesamum radiatum</name>
    <name type="common">Black benniseed</name>
    <dbReference type="NCBI Taxonomy" id="300843"/>
    <lineage>
        <taxon>Eukaryota</taxon>
        <taxon>Viridiplantae</taxon>
        <taxon>Streptophyta</taxon>
        <taxon>Embryophyta</taxon>
        <taxon>Tracheophyta</taxon>
        <taxon>Spermatophyta</taxon>
        <taxon>Magnoliopsida</taxon>
        <taxon>eudicotyledons</taxon>
        <taxon>Gunneridae</taxon>
        <taxon>Pentapetalae</taxon>
        <taxon>asterids</taxon>
        <taxon>lamiids</taxon>
        <taxon>Lamiales</taxon>
        <taxon>Pedaliaceae</taxon>
        <taxon>Sesamum</taxon>
    </lineage>
</organism>
<sequence length="128" mass="15291">MAKRFEKYQTDALKLVFEESEHLTKEKKLELVRVTGLDMEQVSSWFNRKRALKRARESKRYLERINAELKQSLQACQEREAKLRKELQESKRKEAEIESENQNLQRRLAIAEGDLQLHPLIRFINGYS</sequence>
<evidence type="ECO:0000256" key="3">
    <source>
        <dbReference type="RuleBase" id="RU000682"/>
    </source>
</evidence>
<name>A0AAW2MVX1_SESRA</name>
<evidence type="ECO:0000256" key="1">
    <source>
        <dbReference type="ARBA" id="ARBA00004123"/>
    </source>
</evidence>
<evidence type="ECO:0000256" key="2">
    <source>
        <dbReference type="PROSITE-ProRule" id="PRU00108"/>
    </source>
</evidence>
<dbReference type="Pfam" id="PF00046">
    <property type="entry name" value="Homeodomain"/>
    <property type="match status" value="1"/>
</dbReference>
<gene>
    <name evidence="6" type="ORF">Sradi_4794100</name>
</gene>
<comment type="subcellular location">
    <subcellularLocation>
        <location evidence="1 2 3">Nucleus</location>
    </subcellularLocation>
</comment>
<reference evidence="6" key="1">
    <citation type="submission" date="2020-06" db="EMBL/GenBank/DDBJ databases">
        <authorList>
            <person name="Li T."/>
            <person name="Hu X."/>
            <person name="Zhang T."/>
            <person name="Song X."/>
            <person name="Zhang H."/>
            <person name="Dai N."/>
            <person name="Sheng W."/>
            <person name="Hou X."/>
            <person name="Wei L."/>
        </authorList>
    </citation>
    <scope>NUCLEOTIDE SEQUENCE</scope>
    <source>
        <strain evidence="6">G02</strain>
        <tissue evidence="6">Leaf</tissue>
    </source>
</reference>
<comment type="caution">
    <text evidence="6">The sequence shown here is derived from an EMBL/GenBank/DDBJ whole genome shotgun (WGS) entry which is preliminary data.</text>
</comment>
<dbReference type="AlphaFoldDB" id="A0AAW2MVX1"/>
<feature type="DNA-binding region" description="Homeobox" evidence="2">
    <location>
        <begin position="3"/>
        <end position="57"/>
    </location>
</feature>